<keyword evidence="3" id="KW-1185">Reference proteome</keyword>
<feature type="compositionally biased region" description="Basic and acidic residues" evidence="1">
    <location>
        <begin position="167"/>
        <end position="178"/>
    </location>
</feature>
<dbReference type="EMBL" id="CP045895">
    <property type="protein sequence ID" value="QQP48550.1"/>
    <property type="molecule type" value="Genomic_DNA"/>
</dbReference>
<dbReference type="SUPFAM" id="SSF50985">
    <property type="entry name" value="RCC1/BLIP-II"/>
    <property type="match status" value="1"/>
</dbReference>
<evidence type="ECO:0000313" key="2">
    <source>
        <dbReference type="EMBL" id="QQP48550.1"/>
    </source>
</evidence>
<evidence type="ECO:0000256" key="1">
    <source>
        <dbReference type="SAM" id="MobiDB-lite"/>
    </source>
</evidence>
<proteinExistence type="predicted"/>
<dbReference type="InterPro" id="IPR009091">
    <property type="entry name" value="RCC1/BLIP-II"/>
</dbReference>
<name>A0A7T8K8H7_CALRO</name>
<protein>
    <submittedName>
        <fullName evidence="2">RCC1 domain containing 1</fullName>
    </submittedName>
</protein>
<reference evidence="3" key="1">
    <citation type="submission" date="2021-01" db="EMBL/GenBank/DDBJ databases">
        <title>Caligus Genome Assembly.</title>
        <authorList>
            <person name="Gallardo-Escarate C."/>
        </authorList>
    </citation>
    <scope>NUCLEOTIDE SEQUENCE [LARGE SCALE GENOMIC DNA]</scope>
</reference>
<gene>
    <name evidence="2" type="ORF">FKW44_008908</name>
</gene>
<dbReference type="OrthoDB" id="5370059at2759"/>
<accession>A0A7T8K8H7</accession>
<feature type="region of interest" description="Disordered" evidence="1">
    <location>
        <begin position="98"/>
        <end position="137"/>
    </location>
</feature>
<sequence length="195" mass="22543">MDIYYCGFNSFHHVPSCPESPTLSRLTLQSGSLPAIRDVAICWNFLALVDDSGGLLQYGLGFQSPMENRSRSLRLPSEARGEVLRISATPRHLLAVTGTGETWRHEEGKGGGGSPSWGSRLRRRQPTRRRTKKTRGHEENGFWGIMTIWEWTHKEGEREKERRRKEGRKEEHRSDGKHQGLKRINLIIDKYHRWN</sequence>
<organism evidence="2 3">
    <name type="scientific">Caligus rogercresseyi</name>
    <name type="common">Sea louse</name>
    <dbReference type="NCBI Taxonomy" id="217165"/>
    <lineage>
        <taxon>Eukaryota</taxon>
        <taxon>Metazoa</taxon>
        <taxon>Ecdysozoa</taxon>
        <taxon>Arthropoda</taxon>
        <taxon>Crustacea</taxon>
        <taxon>Multicrustacea</taxon>
        <taxon>Hexanauplia</taxon>
        <taxon>Copepoda</taxon>
        <taxon>Siphonostomatoida</taxon>
        <taxon>Caligidae</taxon>
        <taxon>Caligus</taxon>
    </lineage>
</organism>
<feature type="compositionally biased region" description="Basic residues" evidence="1">
    <location>
        <begin position="120"/>
        <end position="135"/>
    </location>
</feature>
<dbReference type="Proteomes" id="UP000595437">
    <property type="component" value="Chromosome 6"/>
</dbReference>
<evidence type="ECO:0000313" key="3">
    <source>
        <dbReference type="Proteomes" id="UP000595437"/>
    </source>
</evidence>
<feature type="region of interest" description="Disordered" evidence="1">
    <location>
        <begin position="156"/>
        <end position="181"/>
    </location>
</feature>
<dbReference type="AlphaFoldDB" id="A0A7T8K8H7"/>